<dbReference type="Gene3D" id="3.40.630.190">
    <property type="entry name" value="LCP protein"/>
    <property type="match status" value="1"/>
</dbReference>
<dbReference type="InterPro" id="IPR004474">
    <property type="entry name" value="LytR_CpsA_psr"/>
</dbReference>
<evidence type="ECO:0000259" key="4">
    <source>
        <dbReference type="Pfam" id="PF03816"/>
    </source>
</evidence>
<comment type="caution">
    <text evidence="5">The sequence shown here is derived from an EMBL/GenBank/DDBJ whole genome shotgun (WGS) entry which is preliminary data.</text>
</comment>
<dbReference type="HOGENOM" id="CLU_016455_1_3_9"/>
<feature type="domain" description="Cell envelope-related transcriptional attenuator" evidence="4">
    <location>
        <begin position="77"/>
        <end position="230"/>
    </location>
</feature>
<evidence type="ECO:0000313" key="5">
    <source>
        <dbReference type="EMBL" id="ERK31127.1"/>
    </source>
</evidence>
<accession>U2N6J4</accession>
<keyword evidence="3" id="KW-0472">Membrane</keyword>
<dbReference type="PANTHER" id="PTHR33392:SF6">
    <property type="entry name" value="POLYISOPRENYL-TEICHOIC ACID--PEPTIDOGLYCAN TEICHOIC ACID TRANSFERASE TAGU"/>
    <property type="match status" value="1"/>
</dbReference>
<dbReference type="RefSeq" id="WP_021802358.1">
    <property type="nucleotide sequence ID" value="NZ_KI273145.1"/>
</dbReference>
<protein>
    <submittedName>
        <fullName evidence="5">Cell envelope-related transcriptional attenuator</fullName>
    </submittedName>
</protein>
<organism evidence="5 6">
    <name type="scientific">Clostridium intestinale URNW</name>
    <dbReference type="NCBI Taxonomy" id="1294142"/>
    <lineage>
        <taxon>Bacteria</taxon>
        <taxon>Bacillati</taxon>
        <taxon>Bacillota</taxon>
        <taxon>Clostridia</taxon>
        <taxon>Eubacteriales</taxon>
        <taxon>Clostridiaceae</taxon>
        <taxon>Clostridium</taxon>
    </lineage>
</organism>
<dbReference type="OrthoDB" id="9782542at2"/>
<dbReference type="PATRIC" id="fig|1294142.3.peg.2438"/>
<keyword evidence="3" id="KW-0812">Transmembrane</keyword>
<feature type="compositionally biased region" description="Basic and acidic residues" evidence="2">
    <location>
        <begin position="345"/>
        <end position="359"/>
    </location>
</feature>
<name>U2N6J4_9CLOT</name>
<dbReference type="eggNOG" id="COG1316">
    <property type="taxonomic scope" value="Bacteria"/>
</dbReference>
<proteinExistence type="inferred from homology"/>
<gene>
    <name evidence="5" type="ORF">CINTURNW_2364</name>
</gene>
<dbReference type="Proteomes" id="UP000016721">
    <property type="component" value="Unassembled WGS sequence"/>
</dbReference>
<dbReference type="STRING" id="1294142.CINTURNW_2364"/>
<dbReference type="InterPro" id="IPR050922">
    <property type="entry name" value="LytR/CpsA/Psr_CW_biosynth"/>
</dbReference>
<keyword evidence="3" id="KW-1133">Transmembrane helix</keyword>
<feature type="transmembrane region" description="Helical" evidence="3">
    <location>
        <begin position="7"/>
        <end position="29"/>
    </location>
</feature>
<dbReference type="AlphaFoldDB" id="U2N6J4"/>
<keyword evidence="6" id="KW-1185">Reference proteome</keyword>
<evidence type="ECO:0000313" key="6">
    <source>
        <dbReference type="Proteomes" id="UP000016721"/>
    </source>
</evidence>
<reference evidence="5 6" key="1">
    <citation type="journal article" date="2013" name="Genome Announc.">
        <title>Draft Genome Sequence of the Hydrogen- and Ethanol-Producing Bacterium Clostridium intestinale Strain URNW.</title>
        <authorList>
            <person name="Lal S."/>
            <person name="Ramachandran U."/>
            <person name="Zhang X."/>
            <person name="Sparling R."/>
            <person name="Levin D.B."/>
        </authorList>
    </citation>
    <scope>NUCLEOTIDE SEQUENCE [LARGE SCALE GENOMIC DNA]</scope>
    <source>
        <strain evidence="5 6">URNW</strain>
    </source>
</reference>
<dbReference type="Pfam" id="PF03816">
    <property type="entry name" value="LytR_cpsA_psr"/>
    <property type="match status" value="1"/>
</dbReference>
<evidence type="ECO:0000256" key="1">
    <source>
        <dbReference type="ARBA" id="ARBA00006068"/>
    </source>
</evidence>
<sequence>MGKKKKVILLIAILVIIIASIALGSYFYMRTKIYTPVEPKLEVTPEVKEEIKYHEEKGITNILLIGTDARTLDEAARSDSIIIATIDGSNQKLKFTSIMRDTYVKIPGYSDQKINAAYALGGAELLMKTIKENFGVALDKYIVVNFWGFEDIVDAMGGLEIDVKDYEIEEINKYIGEVREDKSPPLEKAGLQNLDGQQALAYSRIRKVGNGSYERTERQRKVLTLIATKAREISPLKYPSVANALLSCVKTNIEPAKLFDYGYTFYKFNPPTYDQLQIPINELSQGGEFLDKGWVLLIDKEQNGNAMKEFIFNDKKWDASNYNNLSFKNVMSQYKNKQVQFDKVKEQQEKVSLPDDRQKTQINEDEEEKANLSD</sequence>
<evidence type="ECO:0000256" key="2">
    <source>
        <dbReference type="SAM" id="MobiDB-lite"/>
    </source>
</evidence>
<comment type="similarity">
    <text evidence="1">Belongs to the LytR/CpsA/Psr (LCP) family.</text>
</comment>
<dbReference type="NCBIfam" id="TIGR00350">
    <property type="entry name" value="lytR_cpsA_psr"/>
    <property type="match status" value="1"/>
</dbReference>
<dbReference type="PANTHER" id="PTHR33392">
    <property type="entry name" value="POLYISOPRENYL-TEICHOIC ACID--PEPTIDOGLYCAN TEICHOIC ACID TRANSFERASE TAGU"/>
    <property type="match status" value="1"/>
</dbReference>
<dbReference type="EMBL" id="APJA01000012">
    <property type="protein sequence ID" value="ERK31127.1"/>
    <property type="molecule type" value="Genomic_DNA"/>
</dbReference>
<feature type="region of interest" description="Disordered" evidence="2">
    <location>
        <begin position="345"/>
        <end position="374"/>
    </location>
</feature>
<evidence type="ECO:0000256" key="3">
    <source>
        <dbReference type="SAM" id="Phobius"/>
    </source>
</evidence>